<dbReference type="GO" id="GO:0071555">
    <property type="term" value="P:cell wall organization"/>
    <property type="evidence" value="ECO:0007669"/>
    <property type="project" value="UniProtKB-UniRule"/>
</dbReference>
<feature type="transmembrane region" description="Helical" evidence="10">
    <location>
        <begin position="130"/>
        <end position="154"/>
    </location>
</feature>
<keyword evidence="7 10" id="KW-0472">Membrane</keyword>
<protein>
    <recommendedName>
        <fullName evidence="10">Probable lipid II flippase MurJ</fullName>
    </recommendedName>
</protein>
<dbReference type="KEGG" id="sari:H5J25_11385"/>
<dbReference type="InterPro" id="IPR004268">
    <property type="entry name" value="MurJ"/>
</dbReference>
<evidence type="ECO:0000256" key="1">
    <source>
        <dbReference type="ARBA" id="ARBA00004651"/>
    </source>
</evidence>
<feature type="transmembrane region" description="Helical" evidence="10">
    <location>
        <begin position="161"/>
        <end position="182"/>
    </location>
</feature>
<comment type="subcellular location">
    <subcellularLocation>
        <location evidence="10">Cell inner membrane</location>
        <topology evidence="10">Multi-pass membrane protein</topology>
    </subcellularLocation>
    <subcellularLocation>
        <location evidence="1">Cell membrane</location>
        <topology evidence="1">Multi-pass membrane protein</topology>
    </subcellularLocation>
</comment>
<evidence type="ECO:0000256" key="10">
    <source>
        <dbReference type="HAMAP-Rule" id="MF_02078"/>
    </source>
</evidence>
<dbReference type="GO" id="GO:0009252">
    <property type="term" value="P:peptidoglycan biosynthetic process"/>
    <property type="evidence" value="ECO:0007669"/>
    <property type="project" value="UniProtKB-UniRule"/>
</dbReference>
<keyword evidence="3 10" id="KW-0812">Transmembrane</keyword>
<proteinExistence type="inferred from homology"/>
<accession>A0A974S381</accession>
<dbReference type="PRINTS" id="PR01806">
    <property type="entry name" value="VIRFACTRMVIN"/>
</dbReference>
<name>A0A974S381_9SPHN</name>
<evidence type="ECO:0000313" key="12">
    <source>
        <dbReference type="EMBL" id="QQV76136.1"/>
    </source>
</evidence>
<evidence type="ECO:0000256" key="11">
    <source>
        <dbReference type="PIRNR" id="PIRNR002869"/>
    </source>
</evidence>
<dbReference type="PIRSF" id="PIRSF002869">
    <property type="entry name" value="MviN"/>
    <property type="match status" value="1"/>
</dbReference>
<gene>
    <name evidence="10 12" type="primary">murJ</name>
    <name evidence="12" type="ORF">H5J25_11385</name>
</gene>
<keyword evidence="5 10" id="KW-0573">Peptidoglycan synthesis</keyword>
<evidence type="ECO:0000256" key="4">
    <source>
        <dbReference type="ARBA" id="ARBA00022960"/>
    </source>
</evidence>
<keyword evidence="2 10" id="KW-1003">Cell membrane</keyword>
<feature type="transmembrane region" description="Helical" evidence="10">
    <location>
        <begin position="417"/>
        <end position="435"/>
    </location>
</feature>
<dbReference type="GO" id="GO:0008360">
    <property type="term" value="P:regulation of cell shape"/>
    <property type="evidence" value="ECO:0007669"/>
    <property type="project" value="UniProtKB-UniRule"/>
</dbReference>
<feature type="transmembrane region" description="Helical" evidence="10">
    <location>
        <begin position="319"/>
        <end position="343"/>
    </location>
</feature>
<feature type="transmembrane region" description="Helical" evidence="10">
    <location>
        <begin position="488"/>
        <end position="509"/>
    </location>
</feature>
<comment type="pathway">
    <text evidence="10">Cell wall biogenesis; peptidoglycan biosynthesis.</text>
</comment>
<keyword evidence="10 11" id="KW-0961">Cell wall biogenesis/degradation</keyword>
<dbReference type="GO" id="GO:0034204">
    <property type="term" value="P:lipid translocation"/>
    <property type="evidence" value="ECO:0007669"/>
    <property type="project" value="TreeGrafter"/>
</dbReference>
<dbReference type="Proteomes" id="UP000595894">
    <property type="component" value="Chromosome"/>
</dbReference>
<keyword evidence="13" id="KW-1185">Reference proteome</keyword>
<feature type="transmembrane region" description="Helical" evidence="10">
    <location>
        <begin position="194"/>
        <end position="213"/>
    </location>
</feature>
<feature type="transmembrane region" description="Helical" evidence="10">
    <location>
        <begin position="389"/>
        <end position="411"/>
    </location>
</feature>
<dbReference type="InterPro" id="IPR051050">
    <property type="entry name" value="Lipid_II_flippase_MurJ/MviN"/>
</dbReference>
<evidence type="ECO:0000313" key="13">
    <source>
        <dbReference type="Proteomes" id="UP000595894"/>
    </source>
</evidence>
<evidence type="ECO:0000256" key="5">
    <source>
        <dbReference type="ARBA" id="ARBA00022984"/>
    </source>
</evidence>
<sequence>MNLTRALGSVGGLTLASRVLGLVRDSLFARFVGAGFASDAFLVAFRLPNLFRALFAEGAFSAAFVPMFNRKVGDKAGAGLPDGIVFAQDVLSVLFPILIVMTVMLELLAWPVTLALSGKFNGVSHDQFAFAVMLSRLTIPYLMLISLVSLLGSILNSMHKFWVNAAAPILLNLTLIAALLFFHAADPYGTARNQALAVTISGALQLLWLIWACRANGIRLRLKLPRFGPDVKRLLALILPAAAGAGAVQINLVVSTALAASLLAHGSVTYIYMADRVNQLPLGLIGIGLGTVLLPLISRQLASGDEAAAMETQNRGLELALLLTLPATVALVLCGGPIVAALFQHGKFTPEDTYFTAQALAAFSVGLPSYILVKVLTPGFYARADTRTPVRYATISMVVNLVLNLALIAPLKHMGPPLATALASTVNVALLYRMLRKRGQFVPDARLLRRVWRLALSALAMGAVLWLLQGYVMPYTHGTWAVRSTAMVVLVAAGGLVYAIATFVLGAFTRDDLAFLRRRRAA</sequence>
<keyword evidence="10" id="KW-0997">Cell inner membrane</keyword>
<feature type="transmembrane region" description="Helical" evidence="10">
    <location>
        <begin position="90"/>
        <end position="110"/>
    </location>
</feature>
<evidence type="ECO:0000256" key="9">
    <source>
        <dbReference type="ARBA" id="ARBA00061532"/>
    </source>
</evidence>
<organism evidence="12 13">
    <name type="scientific">Sphingomonas aliaeris</name>
    <dbReference type="NCBI Taxonomy" id="2759526"/>
    <lineage>
        <taxon>Bacteria</taxon>
        <taxon>Pseudomonadati</taxon>
        <taxon>Pseudomonadota</taxon>
        <taxon>Alphaproteobacteria</taxon>
        <taxon>Sphingomonadales</taxon>
        <taxon>Sphingomonadaceae</taxon>
        <taxon>Sphingomonas</taxon>
    </lineage>
</organism>
<keyword evidence="4 10" id="KW-0133">Cell shape</keyword>
<feature type="transmembrane region" description="Helical" evidence="10">
    <location>
        <begin position="280"/>
        <end position="298"/>
    </location>
</feature>
<dbReference type="AlphaFoldDB" id="A0A974S381"/>
<dbReference type="PANTHER" id="PTHR47019:SF1">
    <property type="entry name" value="LIPID II FLIPPASE MURJ"/>
    <property type="match status" value="1"/>
</dbReference>
<dbReference type="Pfam" id="PF03023">
    <property type="entry name" value="MurJ"/>
    <property type="match status" value="1"/>
</dbReference>
<dbReference type="HAMAP" id="MF_02078">
    <property type="entry name" value="MurJ_MviN"/>
    <property type="match status" value="1"/>
</dbReference>
<evidence type="ECO:0000256" key="8">
    <source>
        <dbReference type="ARBA" id="ARBA00060041"/>
    </source>
</evidence>
<dbReference type="GO" id="GO:0015648">
    <property type="term" value="F:lipid-linked peptidoglycan transporter activity"/>
    <property type="evidence" value="ECO:0007669"/>
    <property type="project" value="UniProtKB-UniRule"/>
</dbReference>
<dbReference type="PANTHER" id="PTHR47019">
    <property type="entry name" value="LIPID II FLIPPASE MURJ"/>
    <property type="match status" value="1"/>
</dbReference>
<keyword evidence="10 11" id="KW-0813">Transport</keyword>
<dbReference type="RefSeq" id="WP_202091053.1">
    <property type="nucleotide sequence ID" value="NZ_CP061035.1"/>
</dbReference>
<comment type="similarity">
    <text evidence="9 10 11">Belongs to the MurJ/MviN family.</text>
</comment>
<feature type="transmembrane region" description="Helical" evidence="10">
    <location>
        <begin position="234"/>
        <end position="260"/>
    </location>
</feature>
<evidence type="ECO:0000256" key="6">
    <source>
        <dbReference type="ARBA" id="ARBA00022989"/>
    </source>
</evidence>
<feature type="transmembrane region" description="Helical" evidence="10">
    <location>
        <begin position="447"/>
        <end position="468"/>
    </location>
</feature>
<evidence type="ECO:0000256" key="3">
    <source>
        <dbReference type="ARBA" id="ARBA00022692"/>
    </source>
</evidence>
<dbReference type="EMBL" id="CP061035">
    <property type="protein sequence ID" value="QQV76136.1"/>
    <property type="molecule type" value="Genomic_DNA"/>
</dbReference>
<keyword evidence="6 10" id="KW-1133">Transmembrane helix</keyword>
<evidence type="ECO:0000256" key="2">
    <source>
        <dbReference type="ARBA" id="ARBA00022475"/>
    </source>
</evidence>
<feature type="transmembrane region" description="Helical" evidence="10">
    <location>
        <begin position="355"/>
        <end position="377"/>
    </location>
</feature>
<dbReference type="CDD" id="cd13123">
    <property type="entry name" value="MATE_MurJ_like"/>
    <property type="match status" value="1"/>
</dbReference>
<evidence type="ECO:0000256" key="7">
    <source>
        <dbReference type="ARBA" id="ARBA00023136"/>
    </source>
</evidence>
<dbReference type="GO" id="GO:0005886">
    <property type="term" value="C:plasma membrane"/>
    <property type="evidence" value="ECO:0007669"/>
    <property type="project" value="UniProtKB-SubCell"/>
</dbReference>
<dbReference type="NCBIfam" id="TIGR01695">
    <property type="entry name" value="murJ_mviN"/>
    <property type="match status" value="1"/>
</dbReference>
<reference evidence="13" key="1">
    <citation type="submission" date="2020-09" db="EMBL/GenBank/DDBJ databases">
        <title>Sphingomonas sp., a new species isolated from pork steak.</title>
        <authorList>
            <person name="Heidler von Heilborn D."/>
        </authorList>
    </citation>
    <scope>NUCLEOTIDE SEQUENCE [LARGE SCALE GENOMIC DNA]</scope>
</reference>
<comment type="function">
    <text evidence="8 10 11">Involved in peptidoglycan biosynthesis. Transports lipid-linked peptidoglycan precursors from the inner to the outer leaflet of the cytoplasmic membrane.</text>
</comment>